<protein>
    <submittedName>
        <fullName evidence="1">Uncharacterized protein</fullName>
    </submittedName>
</protein>
<organism evidence="1 2">
    <name type="scientific">Agreia pratensis</name>
    <dbReference type="NCBI Taxonomy" id="150121"/>
    <lineage>
        <taxon>Bacteria</taxon>
        <taxon>Bacillati</taxon>
        <taxon>Actinomycetota</taxon>
        <taxon>Actinomycetes</taxon>
        <taxon>Micrococcales</taxon>
        <taxon>Microbacteriaceae</taxon>
        <taxon>Agreia</taxon>
    </lineage>
</organism>
<sequence>MALSEHFDVTKHDDAPWEVIFVGTPNVAGHITPEGTGLRLHDSADNDLGLFGTLEHALTVLYGSD</sequence>
<evidence type="ECO:0000313" key="1">
    <source>
        <dbReference type="EMBL" id="SMG27575.1"/>
    </source>
</evidence>
<dbReference type="AlphaFoldDB" id="A0A1X7JHM5"/>
<accession>A0A1X7JHM5</accession>
<keyword evidence="2" id="KW-1185">Reference proteome</keyword>
<dbReference type="EMBL" id="FXAY01000002">
    <property type="protein sequence ID" value="SMG27575.1"/>
    <property type="molecule type" value="Genomic_DNA"/>
</dbReference>
<proteinExistence type="predicted"/>
<dbReference type="Proteomes" id="UP000193244">
    <property type="component" value="Unassembled WGS sequence"/>
</dbReference>
<reference evidence="2" key="1">
    <citation type="submission" date="2017-04" db="EMBL/GenBank/DDBJ databases">
        <authorList>
            <person name="Varghese N."/>
            <person name="Submissions S."/>
        </authorList>
    </citation>
    <scope>NUCLEOTIDE SEQUENCE [LARGE SCALE GENOMIC DNA]</scope>
    <source>
        <strain evidence="2">VKM Ac-2510</strain>
    </source>
</reference>
<evidence type="ECO:0000313" key="2">
    <source>
        <dbReference type="Proteomes" id="UP000193244"/>
    </source>
</evidence>
<name>A0A1X7JHM5_9MICO</name>
<gene>
    <name evidence="1" type="ORF">SAMN06296010_1427</name>
</gene>